<dbReference type="SUPFAM" id="SSF49562">
    <property type="entry name" value="C2 domain (Calcium/lipid-binding domain, CaLB)"/>
    <property type="match status" value="1"/>
</dbReference>
<dbReference type="PROSITE" id="PS50004">
    <property type="entry name" value="C2"/>
    <property type="match status" value="1"/>
</dbReference>
<dbReference type="PANTHER" id="PTHR45761">
    <property type="entry name" value="EXTENDED SYNAPTOTAGMIN-LIKE PROTEIN 2, ISOFORM C"/>
    <property type="match status" value="1"/>
</dbReference>
<dbReference type="GO" id="GO:0005509">
    <property type="term" value="F:calcium ion binding"/>
    <property type="evidence" value="ECO:0007669"/>
    <property type="project" value="TreeGrafter"/>
</dbReference>
<keyword evidence="1" id="KW-0472">Membrane</keyword>
<dbReference type="GO" id="GO:0035091">
    <property type="term" value="F:phosphatidylinositol binding"/>
    <property type="evidence" value="ECO:0007669"/>
    <property type="project" value="TreeGrafter"/>
</dbReference>
<dbReference type="Pfam" id="PF00168">
    <property type="entry name" value="C2"/>
    <property type="match status" value="2"/>
</dbReference>
<feature type="non-terminal residue" evidence="3">
    <location>
        <position position="244"/>
    </location>
</feature>
<dbReference type="Proteomes" id="UP000023152">
    <property type="component" value="Unassembled WGS sequence"/>
</dbReference>
<dbReference type="GO" id="GO:0005544">
    <property type="term" value="F:calcium-dependent phospholipid binding"/>
    <property type="evidence" value="ECO:0007669"/>
    <property type="project" value="TreeGrafter"/>
</dbReference>
<accession>X6NJP7</accession>
<dbReference type="GO" id="GO:0005789">
    <property type="term" value="C:endoplasmic reticulum membrane"/>
    <property type="evidence" value="ECO:0007669"/>
    <property type="project" value="TreeGrafter"/>
</dbReference>
<dbReference type="GO" id="GO:0008429">
    <property type="term" value="F:phosphatidylethanolamine binding"/>
    <property type="evidence" value="ECO:0007669"/>
    <property type="project" value="TreeGrafter"/>
</dbReference>
<evidence type="ECO:0000256" key="1">
    <source>
        <dbReference type="SAM" id="Phobius"/>
    </source>
</evidence>
<dbReference type="SMART" id="SM00239">
    <property type="entry name" value="C2"/>
    <property type="match status" value="1"/>
</dbReference>
<dbReference type="PANTHER" id="PTHR45761:SF1">
    <property type="entry name" value="EXTENDED SYNAPTOTAGMIN-LIKE PROTEIN 2, ISOFORM C"/>
    <property type="match status" value="1"/>
</dbReference>
<sequence length="244" mass="27700">LLFFFSRPLIRRRFTEESLQFGDVVIINIVEARNLAAKGQQGSNPYCFLTFGTQVKKIKIMDSLKKKKKSCEVFFMLKMLRTKCWQEEGTVVDGTARANTVNPVWNEMFGFCVDFAKGLPKTQAISIAVYHNRSDGGEDVALGSIHLKIEDIPRNEVATRFCKLEGVGSGEVLLTMQRHPLTSPNLRDILLVGFFFLFVYKYAYIIAKQLFILNNDNNNNNNNNNGRSIIIIIITTTLNQICDC</sequence>
<dbReference type="InterPro" id="IPR035892">
    <property type="entry name" value="C2_domain_sf"/>
</dbReference>
<keyword evidence="1" id="KW-0812">Transmembrane</keyword>
<evidence type="ECO:0000313" key="4">
    <source>
        <dbReference type="Proteomes" id="UP000023152"/>
    </source>
</evidence>
<dbReference type="AlphaFoldDB" id="X6NJP7"/>
<evidence type="ECO:0000259" key="2">
    <source>
        <dbReference type="PROSITE" id="PS50004"/>
    </source>
</evidence>
<organism evidence="3 4">
    <name type="scientific">Reticulomyxa filosa</name>
    <dbReference type="NCBI Taxonomy" id="46433"/>
    <lineage>
        <taxon>Eukaryota</taxon>
        <taxon>Sar</taxon>
        <taxon>Rhizaria</taxon>
        <taxon>Retaria</taxon>
        <taxon>Foraminifera</taxon>
        <taxon>Monothalamids</taxon>
        <taxon>Reticulomyxidae</taxon>
        <taxon>Reticulomyxa</taxon>
    </lineage>
</organism>
<dbReference type="InterPro" id="IPR051634">
    <property type="entry name" value="Extended_Synaptotagmin"/>
</dbReference>
<feature type="transmembrane region" description="Helical" evidence="1">
    <location>
        <begin position="189"/>
        <end position="207"/>
    </location>
</feature>
<protein>
    <recommendedName>
        <fullName evidence="2">C2 domain-containing protein</fullName>
    </recommendedName>
</protein>
<reference evidence="3 4" key="1">
    <citation type="journal article" date="2013" name="Curr. Biol.">
        <title>The Genome of the Foraminiferan Reticulomyxa filosa.</title>
        <authorList>
            <person name="Glockner G."/>
            <person name="Hulsmann N."/>
            <person name="Schleicher M."/>
            <person name="Noegel A.A."/>
            <person name="Eichinger L."/>
            <person name="Gallinger C."/>
            <person name="Pawlowski J."/>
            <person name="Sierra R."/>
            <person name="Euteneuer U."/>
            <person name="Pillet L."/>
            <person name="Moustafa A."/>
            <person name="Platzer M."/>
            <person name="Groth M."/>
            <person name="Szafranski K."/>
            <person name="Schliwa M."/>
        </authorList>
    </citation>
    <scope>NUCLEOTIDE SEQUENCE [LARGE SCALE GENOMIC DNA]</scope>
</reference>
<name>X6NJP7_RETFI</name>
<evidence type="ECO:0000313" key="3">
    <source>
        <dbReference type="EMBL" id="ETO26530.1"/>
    </source>
</evidence>
<feature type="non-terminal residue" evidence="3">
    <location>
        <position position="1"/>
    </location>
</feature>
<proteinExistence type="predicted"/>
<dbReference type="EMBL" id="ASPP01007808">
    <property type="protein sequence ID" value="ETO26530.1"/>
    <property type="molecule type" value="Genomic_DNA"/>
</dbReference>
<dbReference type="GO" id="GO:0031210">
    <property type="term" value="F:phosphatidylcholine binding"/>
    <property type="evidence" value="ECO:0007669"/>
    <property type="project" value="TreeGrafter"/>
</dbReference>
<dbReference type="InterPro" id="IPR000008">
    <property type="entry name" value="C2_dom"/>
</dbReference>
<comment type="caution">
    <text evidence="3">The sequence shown here is derived from an EMBL/GenBank/DDBJ whole genome shotgun (WGS) entry which is preliminary data.</text>
</comment>
<feature type="domain" description="C2" evidence="2">
    <location>
        <begin position="6"/>
        <end position="162"/>
    </location>
</feature>
<keyword evidence="1" id="KW-1133">Transmembrane helix</keyword>
<gene>
    <name evidence="3" type="ORF">RFI_10607</name>
</gene>
<dbReference type="Gene3D" id="2.60.40.150">
    <property type="entry name" value="C2 domain"/>
    <property type="match status" value="1"/>
</dbReference>
<keyword evidence="4" id="KW-1185">Reference proteome</keyword>